<keyword evidence="1" id="KW-0472">Membrane</keyword>
<dbReference type="Pfam" id="PF18895">
    <property type="entry name" value="T4SS_pilin"/>
    <property type="match status" value="1"/>
</dbReference>
<protein>
    <submittedName>
        <fullName evidence="2">Uncharacterized protein</fullName>
    </submittedName>
</protein>
<dbReference type="InterPro" id="IPR043993">
    <property type="entry name" value="T4SS_pilin"/>
</dbReference>
<evidence type="ECO:0000313" key="2">
    <source>
        <dbReference type="EMBL" id="OGB73632.1"/>
    </source>
</evidence>
<dbReference type="AlphaFoldDB" id="A0A1F4NRW5"/>
<evidence type="ECO:0000313" key="3">
    <source>
        <dbReference type="Proteomes" id="UP000178085"/>
    </source>
</evidence>
<feature type="transmembrane region" description="Helical" evidence="1">
    <location>
        <begin position="82"/>
        <end position="105"/>
    </location>
</feature>
<organism evidence="2 3">
    <name type="scientific">candidate division Kazan bacterium RIFCSPLOWO2_01_FULL_45_19</name>
    <dbReference type="NCBI Taxonomy" id="1798538"/>
    <lineage>
        <taxon>Bacteria</taxon>
        <taxon>Bacteria division Kazan-3B-28</taxon>
    </lineage>
</organism>
<sequence length="106" mass="10924">MINWITKWVLTAYAQPNNAGLSVGAGIGMSKLAGLINKVISIVEGLQVYILGIAGLIMVLMLVFGGIQYITGQAEAGKKTITATIVGGIIVGLATAIINLAISLIQ</sequence>
<dbReference type="EMBL" id="METD01000001">
    <property type="protein sequence ID" value="OGB73632.1"/>
    <property type="molecule type" value="Genomic_DNA"/>
</dbReference>
<reference evidence="2 3" key="1">
    <citation type="journal article" date="2016" name="Nat. Commun.">
        <title>Thousands of microbial genomes shed light on interconnected biogeochemical processes in an aquifer system.</title>
        <authorList>
            <person name="Anantharaman K."/>
            <person name="Brown C.T."/>
            <person name="Hug L.A."/>
            <person name="Sharon I."/>
            <person name="Castelle C.J."/>
            <person name="Probst A.J."/>
            <person name="Thomas B.C."/>
            <person name="Singh A."/>
            <person name="Wilkins M.J."/>
            <person name="Karaoz U."/>
            <person name="Brodie E.L."/>
            <person name="Williams K.H."/>
            <person name="Hubbard S.S."/>
            <person name="Banfield J.F."/>
        </authorList>
    </citation>
    <scope>NUCLEOTIDE SEQUENCE [LARGE SCALE GENOMIC DNA]</scope>
</reference>
<keyword evidence="1" id="KW-0812">Transmembrane</keyword>
<accession>A0A1F4NRW5</accession>
<evidence type="ECO:0000256" key="1">
    <source>
        <dbReference type="SAM" id="Phobius"/>
    </source>
</evidence>
<keyword evidence="1" id="KW-1133">Transmembrane helix</keyword>
<comment type="caution">
    <text evidence="2">The sequence shown here is derived from an EMBL/GenBank/DDBJ whole genome shotgun (WGS) entry which is preliminary data.</text>
</comment>
<feature type="transmembrane region" description="Helical" evidence="1">
    <location>
        <begin position="48"/>
        <end position="70"/>
    </location>
</feature>
<gene>
    <name evidence="2" type="ORF">A3K51_02195</name>
</gene>
<dbReference type="Proteomes" id="UP000178085">
    <property type="component" value="Unassembled WGS sequence"/>
</dbReference>
<name>A0A1F4NRW5_UNCK3</name>
<proteinExistence type="predicted"/>